<dbReference type="Proteomes" id="UP000620104">
    <property type="component" value="Unassembled WGS sequence"/>
</dbReference>
<reference evidence="1" key="1">
    <citation type="submission" date="2020-07" db="EMBL/GenBank/DDBJ databases">
        <title>Draft Genome Sequence of a Deep-Sea Yeast, Naganishia (Cryptococcus) liquefaciens strain N6.</title>
        <authorList>
            <person name="Han Y.W."/>
            <person name="Kajitani R."/>
            <person name="Morimoto H."/>
            <person name="Parhat M."/>
            <person name="Tsubouchi H."/>
            <person name="Bakenova O."/>
            <person name="Ogata M."/>
            <person name="Argunhan B."/>
            <person name="Aoki R."/>
            <person name="Kajiwara S."/>
            <person name="Itoh T."/>
            <person name="Iwasaki H."/>
        </authorList>
    </citation>
    <scope>NUCLEOTIDE SEQUENCE</scope>
    <source>
        <strain evidence="1">N6</strain>
    </source>
</reference>
<dbReference type="EMBL" id="BLZA01000002">
    <property type="protein sequence ID" value="GHJ83670.1"/>
    <property type="molecule type" value="Genomic_DNA"/>
</dbReference>
<keyword evidence="2" id="KW-1185">Reference proteome</keyword>
<evidence type="ECO:0000313" key="1">
    <source>
        <dbReference type="EMBL" id="GHJ83670.1"/>
    </source>
</evidence>
<accession>A0A8H3TNN3</accession>
<sequence length="392" mass="43165">MALRPAERVVCGSNVVAWRSPVITFGEGTLCVKNIAIQNRHPYRVTFISIITTIGSLAVTSEPPENGLAALVQPISRSTQDDRKNRKRRQQETYFAGASVHILRFAPGASADSLPPKKSIREPGTCLTGRTCRSASCLASACCDAASEVAISSDRVSCATSGDFEILTARRTVWEKSSSATYGPAAGEGLALNARSTRMRGHTEDIARNLVDAYQPDVAVVDEICAKSRRREYVGRKALWQAILNKVQRMVKACDREDRQVIKTTRGHATGKNTLDSLDRLHVRLQRAARQVSRQRSHEKLRNVFMHEDKSRQARRAWGIVGWVGRCQGDGDSLGGLVDFGRNGGKAVVERVQRLSTREQRLIDDDAAWAARNSIVVKVSAQGDRERASDSR</sequence>
<dbReference type="AlphaFoldDB" id="A0A8H3TNN3"/>
<protein>
    <submittedName>
        <fullName evidence="1">Uncharacterized protein</fullName>
    </submittedName>
</protein>
<proteinExistence type="predicted"/>
<comment type="caution">
    <text evidence="1">The sequence shown here is derived from an EMBL/GenBank/DDBJ whole genome shotgun (WGS) entry which is preliminary data.</text>
</comment>
<organism evidence="1 2">
    <name type="scientific">Naganishia liquefaciens</name>
    <dbReference type="NCBI Taxonomy" id="104408"/>
    <lineage>
        <taxon>Eukaryota</taxon>
        <taxon>Fungi</taxon>
        <taxon>Dikarya</taxon>
        <taxon>Basidiomycota</taxon>
        <taxon>Agaricomycotina</taxon>
        <taxon>Tremellomycetes</taxon>
        <taxon>Filobasidiales</taxon>
        <taxon>Filobasidiaceae</taxon>
        <taxon>Naganishia</taxon>
    </lineage>
</organism>
<evidence type="ECO:0000313" key="2">
    <source>
        <dbReference type="Proteomes" id="UP000620104"/>
    </source>
</evidence>
<name>A0A8H3TNN3_9TREE</name>
<gene>
    <name evidence="1" type="ORF">NliqN6_0072</name>
</gene>